<reference evidence="2 3" key="1">
    <citation type="journal article" date="2019" name="G3 (Bethesda)">
        <title>Sequencing of a Wild Apple (Malus baccata) Genome Unravels the Differences Between Cultivated and Wild Apple Species Regarding Disease Resistance and Cold Tolerance.</title>
        <authorList>
            <person name="Chen X."/>
        </authorList>
    </citation>
    <scope>NUCLEOTIDE SEQUENCE [LARGE SCALE GENOMIC DNA]</scope>
    <source>
        <strain evidence="3">cv. Shandingzi</strain>
        <tissue evidence="2">Leaves</tissue>
    </source>
</reference>
<sequence>MGDGQENEGSIRDMGMLQACEPHDLTGSDVGDEISGLIFAGPAHGDQEAEQGCHSGQWIHGSQQRQTSL</sequence>
<dbReference type="AlphaFoldDB" id="A0A540K5M7"/>
<organism evidence="2 3">
    <name type="scientific">Malus baccata</name>
    <name type="common">Siberian crab apple</name>
    <name type="synonym">Pyrus baccata</name>
    <dbReference type="NCBI Taxonomy" id="106549"/>
    <lineage>
        <taxon>Eukaryota</taxon>
        <taxon>Viridiplantae</taxon>
        <taxon>Streptophyta</taxon>
        <taxon>Embryophyta</taxon>
        <taxon>Tracheophyta</taxon>
        <taxon>Spermatophyta</taxon>
        <taxon>Magnoliopsida</taxon>
        <taxon>eudicotyledons</taxon>
        <taxon>Gunneridae</taxon>
        <taxon>Pentapetalae</taxon>
        <taxon>rosids</taxon>
        <taxon>fabids</taxon>
        <taxon>Rosales</taxon>
        <taxon>Rosaceae</taxon>
        <taxon>Amygdaloideae</taxon>
        <taxon>Maleae</taxon>
        <taxon>Malus</taxon>
    </lineage>
</organism>
<accession>A0A540K5M7</accession>
<name>A0A540K5M7_MALBA</name>
<feature type="region of interest" description="Disordered" evidence="1">
    <location>
        <begin position="44"/>
        <end position="69"/>
    </location>
</feature>
<evidence type="ECO:0000313" key="2">
    <source>
        <dbReference type="EMBL" id="TQD69535.1"/>
    </source>
</evidence>
<protein>
    <submittedName>
        <fullName evidence="2">Uncharacterized protein</fullName>
    </submittedName>
</protein>
<comment type="caution">
    <text evidence="2">The sequence shown here is derived from an EMBL/GenBank/DDBJ whole genome shotgun (WGS) entry which is preliminary data.</text>
</comment>
<gene>
    <name evidence="2" type="ORF">C1H46_044932</name>
</gene>
<dbReference type="EMBL" id="VIEB01003294">
    <property type="protein sequence ID" value="TQD69535.1"/>
    <property type="molecule type" value="Genomic_DNA"/>
</dbReference>
<dbReference type="Proteomes" id="UP000315295">
    <property type="component" value="Unassembled WGS sequence"/>
</dbReference>
<proteinExistence type="predicted"/>
<keyword evidence="3" id="KW-1185">Reference proteome</keyword>
<evidence type="ECO:0000256" key="1">
    <source>
        <dbReference type="SAM" id="MobiDB-lite"/>
    </source>
</evidence>
<evidence type="ECO:0000313" key="3">
    <source>
        <dbReference type="Proteomes" id="UP000315295"/>
    </source>
</evidence>
<feature type="compositionally biased region" description="Polar residues" evidence="1">
    <location>
        <begin position="60"/>
        <end position="69"/>
    </location>
</feature>